<keyword evidence="6" id="KW-0675">Receptor</keyword>
<keyword evidence="3" id="KW-0998">Cell outer membrane</keyword>
<evidence type="ECO:0000256" key="4">
    <source>
        <dbReference type="SAM" id="SignalP"/>
    </source>
</evidence>
<dbReference type="AlphaFoldDB" id="A0A4R0N1N7"/>
<keyword evidence="7" id="KW-1185">Reference proteome</keyword>
<feature type="signal peptide" evidence="4">
    <location>
        <begin position="1"/>
        <end position="22"/>
    </location>
</feature>
<name>A0A4R0N1N7_9SPHI</name>
<dbReference type="Proteomes" id="UP000292884">
    <property type="component" value="Unassembled WGS sequence"/>
</dbReference>
<sequence length="946" mass="104821">MKKRYSVFLLLILCLCTLTLFAQSNRRVSGYVADTSKTAISDAPVLLIIGTDTLRTTTDEEGYFSFAKIKPDPFSIKVELMGYQPFIKNYSFGKEKQLEIKDIQLKFSSNTLKEVVIKTRPNPIRIMQDTIEYNAAAYRVMEGDNVADLIKQFPGLEVDDEYNVKTMGKEMVKLRINGKDFFTNNIKDFIGKLPAGIVSKIQIIDDFGDEANFTGIKIGEPAKMLNIVTKPGMNKGKFGSLSINGGTNDQMGSGANINLWSDEKQSTAGLNYGTSNNGAGKTQNKGLVVSHNDKWGKNGSFGVNYNGGNNNSAFANEQSVETLNPLGTFYNNSSSNGENKNNNHNLNSNFNFNNKKIYLNGNIGASYNNGNNISSSINNQSGVIKQDNKNFNQSTNKSPRINASLNFSKILKNKRNSLSANLGISTSSTNSDRIINTNTLYYDKVTQVLEKDSVLNRNLITEGNSLNFNYGISFSLGLKKPKDSLARQSLNFNYNGSFGRNNNDVSTFVFDNLNNQARYVDSLSTQSSSVFINQLLGINYNFNNKKMRYNFGLNLRPTFMSSNYINLHRKINNNNLNYSPNINLSRTISKGKTISVNYSGNNNSPTIYQLQPIRNTQNLQNIVVGNPNLKPSFNHNVSSSFNYVHTKSGVSVQSGLSFATTQNEIVNNVVLIPDTLNSLKQETRFENVNGTYNAGSNYIVNVPIKKNKLSISYGGNIGLSNRAVFINNIKSFNKGLNFSQNINASLNLKKFGFNANTSYSFSSNNNSINVNQFNDVALANLGQITGANFFKTHNFRTGLNSSLRLKKLSVYANMNYNMSVNNSDFNNATNRDVKSLDMSLSAQATIRKSYRVGFNGSKRINSGYSLANTNPLLLNANLSKSFFKSQSLSLNISANDLLNQGNNLARYVSGNSIIDSRTNQITRVFTFGLSYNISNFGGRNFRVDAD</sequence>
<dbReference type="InterPro" id="IPR036942">
    <property type="entry name" value="Beta-barrel_TonB_sf"/>
</dbReference>
<dbReference type="Gene3D" id="2.60.40.1120">
    <property type="entry name" value="Carboxypeptidase-like, regulatory domain"/>
    <property type="match status" value="1"/>
</dbReference>
<dbReference type="Gene3D" id="2.40.170.20">
    <property type="entry name" value="TonB-dependent receptor, beta-barrel domain"/>
    <property type="match status" value="1"/>
</dbReference>
<comment type="subcellular location">
    <subcellularLocation>
        <location evidence="1">Cell outer membrane</location>
    </subcellularLocation>
</comment>
<dbReference type="Pfam" id="PF13715">
    <property type="entry name" value="CarbopepD_reg_2"/>
    <property type="match status" value="1"/>
</dbReference>
<evidence type="ECO:0000313" key="7">
    <source>
        <dbReference type="Proteomes" id="UP000292884"/>
    </source>
</evidence>
<evidence type="ECO:0000256" key="3">
    <source>
        <dbReference type="ARBA" id="ARBA00023237"/>
    </source>
</evidence>
<gene>
    <name evidence="6" type="ORF">EZ428_02815</name>
</gene>
<evidence type="ECO:0000259" key="5">
    <source>
        <dbReference type="Pfam" id="PF14905"/>
    </source>
</evidence>
<comment type="caution">
    <text evidence="6">The sequence shown here is derived from an EMBL/GenBank/DDBJ whole genome shotgun (WGS) entry which is preliminary data.</text>
</comment>
<dbReference type="OrthoDB" id="1086219at2"/>
<evidence type="ECO:0000313" key="6">
    <source>
        <dbReference type="EMBL" id="TCC93719.1"/>
    </source>
</evidence>
<proteinExistence type="predicted"/>
<dbReference type="SUPFAM" id="SSF49464">
    <property type="entry name" value="Carboxypeptidase regulatory domain-like"/>
    <property type="match status" value="1"/>
</dbReference>
<keyword evidence="2" id="KW-0472">Membrane</keyword>
<dbReference type="RefSeq" id="WP_131551585.1">
    <property type="nucleotide sequence ID" value="NZ_SJSK01000001.1"/>
</dbReference>
<dbReference type="Pfam" id="PF14905">
    <property type="entry name" value="OMP_b-brl_3"/>
    <property type="match status" value="1"/>
</dbReference>
<dbReference type="GO" id="GO:0009279">
    <property type="term" value="C:cell outer membrane"/>
    <property type="evidence" value="ECO:0007669"/>
    <property type="project" value="UniProtKB-SubCell"/>
</dbReference>
<evidence type="ECO:0000256" key="1">
    <source>
        <dbReference type="ARBA" id="ARBA00004442"/>
    </source>
</evidence>
<feature type="domain" description="Outer membrane protein beta-barrel" evidence="5">
    <location>
        <begin position="411"/>
        <end position="759"/>
    </location>
</feature>
<dbReference type="InterPro" id="IPR041700">
    <property type="entry name" value="OMP_b-brl_3"/>
</dbReference>
<dbReference type="SUPFAM" id="SSF56935">
    <property type="entry name" value="Porins"/>
    <property type="match status" value="1"/>
</dbReference>
<organism evidence="6 7">
    <name type="scientific">Pedobacter frigiditerrae</name>
    <dbReference type="NCBI Taxonomy" id="2530452"/>
    <lineage>
        <taxon>Bacteria</taxon>
        <taxon>Pseudomonadati</taxon>
        <taxon>Bacteroidota</taxon>
        <taxon>Sphingobacteriia</taxon>
        <taxon>Sphingobacteriales</taxon>
        <taxon>Sphingobacteriaceae</taxon>
        <taxon>Pedobacter</taxon>
    </lineage>
</organism>
<reference evidence="6 7" key="1">
    <citation type="submission" date="2019-02" db="EMBL/GenBank/DDBJ databases">
        <title>Pedobacter sp. RP-1-13 sp. nov., isolated from Arctic soil.</title>
        <authorList>
            <person name="Dahal R.H."/>
        </authorList>
    </citation>
    <scope>NUCLEOTIDE SEQUENCE [LARGE SCALE GENOMIC DNA]</scope>
    <source>
        <strain evidence="6 7">RP-1-13</strain>
    </source>
</reference>
<dbReference type="InterPro" id="IPR008969">
    <property type="entry name" value="CarboxyPept-like_regulatory"/>
</dbReference>
<accession>A0A4R0N1N7</accession>
<feature type="chain" id="PRO_5020566342" evidence="4">
    <location>
        <begin position="23"/>
        <end position="946"/>
    </location>
</feature>
<protein>
    <submittedName>
        <fullName evidence="6">TonB-dependent receptor</fullName>
    </submittedName>
</protein>
<evidence type="ECO:0000256" key="2">
    <source>
        <dbReference type="ARBA" id="ARBA00023136"/>
    </source>
</evidence>
<keyword evidence="4" id="KW-0732">Signal</keyword>
<dbReference type="EMBL" id="SJSK01000001">
    <property type="protein sequence ID" value="TCC93719.1"/>
    <property type="molecule type" value="Genomic_DNA"/>
</dbReference>